<dbReference type="EMBL" id="BMIP01000001">
    <property type="protein sequence ID" value="GGD56572.1"/>
    <property type="molecule type" value="Genomic_DNA"/>
</dbReference>
<accession>A0A917DPG3</accession>
<dbReference type="AlphaFoldDB" id="A0A917DPG3"/>
<reference evidence="2" key="1">
    <citation type="journal article" date="2014" name="Int. J. Syst. Evol. Microbiol.">
        <title>Complete genome sequence of Corynebacterium casei LMG S-19264T (=DSM 44701T), isolated from a smear-ripened cheese.</title>
        <authorList>
            <consortium name="US DOE Joint Genome Institute (JGI-PGF)"/>
            <person name="Walter F."/>
            <person name="Albersmeier A."/>
            <person name="Kalinowski J."/>
            <person name="Ruckert C."/>
        </authorList>
    </citation>
    <scope>NUCLEOTIDE SEQUENCE</scope>
    <source>
        <strain evidence="2">CGMCC 1.15360</strain>
    </source>
</reference>
<protein>
    <submittedName>
        <fullName evidence="2">Uncharacterized protein</fullName>
    </submittedName>
</protein>
<reference evidence="2" key="2">
    <citation type="submission" date="2020-09" db="EMBL/GenBank/DDBJ databases">
        <authorList>
            <person name="Sun Q."/>
            <person name="Zhou Y."/>
        </authorList>
    </citation>
    <scope>NUCLEOTIDE SEQUENCE</scope>
    <source>
        <strain evidence="2">CGMCC 1.15360</strain>
    </source>
</reference>
<dbReference type="RefSeq" id="WP_066772543.1">
    <property type="nucleotide sequence ID" value="NZ_BMIP01000001.1"/>
</dbReference>
<feature type="transmembrane region" description="Helical" evidence="1">
    <location>
        <begin position="6"/>
        <end position="25"/>
    </location>
</feature>
<organism evidence="2 3">
    <name type="scientific">Croceicoccus mobilis</name>
    <dbReference type="NCBI Taxonomy" id="1703339"/>
    <lineage>
        <taxon>Bacteria</taxon>
        <taxon>Pseudomonadati</taxon>
        <taxon>Pseudomonadota</taxon>
        <taxon>Alphaproteobacteria</taxon>
        <taxon>Sphingomonadales</taxon>
        <taxon>Erythrobacteraceae</taxon>
        <taxon>Croceicoccus</taxon>
    </lineage>
</organism>
<evidence type="ECO:0000313" key="2">
    <source>
        <dbReference type="EMBL" id="GGD56572.1"/>
    </source>
</evidence>
<keyword evidence="1" id="KW-0472">Membrane</keyword>
<keyword evidence="1" id="KW-1133">Transmembrane helix</keyword>
<evidence type="ECO:0000313" key="3">
    <source>
        <dbReference type="Proteomes" id="UP000612349"/>
    </source>
</evidence>
<name>A0A917DPG3_9SPHN</name>
<dbReference type="Proteomes" id="UP000612349">
    <property type="component" value="Unassembled WGS sequence"/>
</dbReference>
<keyword evidence="1" id="KW-0812">Transmembrane</keyword>
<keyword evidence="3" id="KW-1185">Reference proteome</keyword>
<comment type="caution">
    <text evidence="2">The sequence shown here is derived from an EMBL/GenBank/DDBJ whole genome shotgun (WGS) entry which is preliminary data.</text>
</comment>
<sequence>MVVNAFGWAALGLILFGMVIPFWMMSYVTTKIAVRWSVDGADESRIMRYNEVMDYLHSTLNRPKTDSQCGASLVASIRELKNFPEHRDLSVMYLEEINITGTGKFNDLAKLEIKKVESHLLGQNDV</sequence>
<gene>
    <name evidence="2" type="ORF">GCM10010990_02230</name>
</gene>
<evidence type="ECO:0000256" key="1">
    <source>
        <dbReference type="SAM" id="Phobius"/>
    </source>
</evidence>
<proteinExistence type="predicted"/>